<dbReference type="AlphaFoldDB" id="A0A2Z6IAB5"/>
<feature type="transmembrane region" description="Helical" evidence="1">
    <location>
        <begin position="57"/>
        <end position="75"/>
    </location>
</feature>
<reference evidence="2 3" key="1">
    <citation type="journal article" date="2018" name="Int. J. Syst. Evol. Microbiol.">
        <title>Mesosutterella multiformis gen. nov., sp. nov., a member of the family Sutterellaceae and Sutterella megalosphaeroides sp. nov., isolated from human faeces.</title>
        <authorList>
            <person name="Sakamoto M."/>
            <person name="Ikeyama N."/>
            <person name="Kunihiro T."/>
            <person name="Iino T."/>
            <person name="Yuki M."/>
            <person name="Ohkuma M."/>
        </authorList>
    </citation>
    <scope>NUCLEOTIDE SEQUENCE [LARGE SCALE GENOMIC DNA]</scope>
    <source>
        <strain evidence="2 3">6FBBBH3</strain>
    </source>
</reference>
<evidence type="ECO:0000256" key="1">
    <source>
        <dbReference type="SAM" id="Phobius"/>
    </source>
</evidence>
<organism evidence="2 3">
    <name type="scientific">Sutterella megalosphaeroides</name>
    <dbReference type="NCBI Taxonomy" id="2494234"/>
    <lineage>
        <taxon>Bacteria</taxon>
        <taxon>Pseudomonadati</taxon>
        <taxon>Pseudomonadota</taxon>
        <taxon>Betaproteobacteria</taxon>
        <taxon>Burkholderiales</taxon>
        <taxon>Sutterellaceae</taxon>
        <taxon>Sutterella</taxon>
    </lineage>
</organism>
<keyword evidence="1" id="KW-0472">Membrane</keyword>
<keyword evidence="3" id="KW-1185">Reference proteome</keyword>
<feature type="transmembrane region" description="Helical" evidence="1">
    <location>
        <begin position="27"/>
        <end position="45"/>
    </location>
</feature>
<gene>
    <name evidence="2" type="ORF">SUTMEG_12050</name>
</gene>
<dbReference type="EMBL" id="AP018786">
    <property type="protein sequence ID" value="BBF23314.1"/>
    <property type="molecule type" value="Genomic_DNA"/>
</dbReference>
<evidence type="ECO:0000313" key="2">
    <source>
        <dbReference type="EMBL" id="BBF23314.1"/>
    </source>
</evidence>
<protein>
    <submittedName>
        <fullName evidence="2">Uncharacterized protein</fullName>
    </submittedName>
</protein>
<sequence>MLWKPIADEWSATEAPRWRIVAHEPHTALGAAGAVVGAGLLLTLFADGVPATMETIAFPLVAYGCVTAMGVSEVLKRFAGTWDREARFEKDAVLVTDNKGRTRRIDYAEIAHADFTVPVPNTGKLKCPTLVLSSSTEKKLLEGNVASGAAYRGLKAELDARNIRVVTPVWAEESYEARKL</sequence>
<name>A0A2Z6IAB5_9BURK</name>
<keyword evidence="1" id="KW-1133">Transmembrane helix</keyword>
<proteinExistence type="predicted"/>
<evidence type="ECO:0000313" key="3">
    <source>
        <dbReference type="Proteomes" id="UP000271003"/>
    </source>
</evidence>
<dbReference type="KEGG" id="sutt:SUTMEG_12050"/>
<dbReference type="RefSeq" id="WP_120176939.1">
    <property type="nucleotide sequence ID" value="NZ_AP018786.1"/>
</dbReference>
<dbReference type="Proteomes" id="UP000271003">
    <property type="component" value="Chromosome"/>
</dbReference>
<accession>A0A2Z6IAB5</accession>
<keyword evidence="1" id="KW-0812">Transmembrane</keyword>